<evidence type="ECO:0000256" key="1">
    <source>
        <dbReference type="ARBA" id="ARBA00004651"/>
    </source>
</evidence>
<evidence type="ECO:0000256" key="4">
    <source>
        <dbReference type="ARBA" id="ARBA00023136"/>
    </source>
</evidence>
<proteinExistence type="predicted"/>
<dbReference type="InterPro" id="IPR036640">
    <property type="entry name" value="ABC1_TM_sf"/>
</dbReference>
<sequence>MSESVSFFSQRHSSKSLARLTQGANPVTQVLTLLTNAVGRDLLLLAGLVVVMLVQDAYMEYSAFDRTAREVRAAQAC</sequence>
<protein>
    <submittedName>
        <fullName evidence="6">Uncharacterized protein</fullName>
    </submittedName>
</protein>
<reference evidence="7" key="1">
    <citation type="journal article" date="2021" name="ISME J.">
        <title>Evolutionary origin and ecological implication of a unique nif island in free-living Bradyrhizobium lineages.</title>
        <authorList>
            <person name="Tao J."/>
        </authorList>
    </citation>
    <scope>NUCLEOTIDE SEQUENCE [LARGE SCALE GENOMIC DNA]</scope>
    <source>
        <strain evidence="7">SZCCT0434</strain>
    </source>
</reference>
<keyword evidence="2 5" id="KW-0812">Transmembrane</keyword>
<feature type="transmembrane region" description="Helical" evidence="5">
    <location>
        <begin position="42"/>
        <end position="59"/>
    </location>
</feature>
<evidence type="ECO:0000256" key="3">
    <source>
        <dbReference type="ARBA" id="ARBA00022989"/>
    </source>
</evidence>
<dbReference type="EMBL" id="JAFCJH010000025">
    <property type="protein sequence ID" value="MBR0798231.1"/>
    <property type="molecule type" value="Genomic_DNA"/>
</dbReference>
<name>A0ABS5FN55_9BRAD</name>
<accession>A0ABS5FN55</accession>
<dbReference type="Proteomes" id="UP001315278">
    <property type="component" value="Unassembled WGS sequence"/>
</dbReference>
<comment type="subcellular location">
    <subcellularLocation>
        <location evidence="1">Cell membrane</location>
        <topology evidence="1">Multi-pass membrane protein</topology>
    </subcellularLocation>
</comment>
<dbReference type="SUPFAM" id="SSF90123">
    <property type="entry name" value="ABC transporter transmembrane region"/>
    <property type="match status" value="1"/>
</dbReference>
<gene>
    <name evidence="6" type="ORF">JQ615_22845</name>
</gene>
<keyword evidence="3 5" id="KW-1133">Transmembrane helix</keyword>
<comment type="caution">
    <text evidence="6">The sequence shown here is derived from an EMBL/GenBank/DDBJ whole genome shotgun (WGS) entry which is preliminary data.</text>
</comment>
<evidence type="ECO:0000313" key="6">
    <source>
        <dbReference type="EMBL" id="MBR0798231.1"/>
    </source>
</evidence>
<organism evidence="6 7">
    <name type="scientific">Bradyrhizobium jicamae</name>
    <dbReference type="NCBI Taxonomy" id="280332"/>
    <lineage>
        <taxon>Bacteria</taxon>
        <taxon>Pseudomonadati</taxon>
        <taxon>Pseudomonadota</taxon>
        <taxon>Alphaproteobacteria</taxon>
        <taxon>Hyphomicrobiales</taxon>
        <taxon>Nitrobacteraceae</taxon>
        <taxon>Bradyrhizobium</taxon>
    </lineage>
</organism>
<keyword evidence="7" id="KW-1185">Reference proteome</keyword>
<evidence type="ECO:0000256" key="2">
    <source>
        <dbReference type="ARBA" id="ARBA00022692"/>
    </source>
</evidence>
<evidence type="ECO:0000313" key="7">
    <source>
        <dbReference type="Proteomes" id="UP001315278"/>
    </source>
</evidence>
<keyword evidence="4 5" id="KW-0472">Membrane</keyword>
<evidence type="ECO:0000256" key="5">
    <source>
        <dbReference type="SAM" id="Phobius"/>
    </source>
</evidence>